<evidence type="ECO:0000313" key="1">
    <source>
        <dbReference type="EMBL" id="KAA1192555.1"/>
    </source>
</evidence>
<reference evidence="1 2" key="1">
    <citation type="submission" date="2019-09" db="EMBL/GenBank/DDBJ databases">
        <authorList>
            <person name="Chen X.-Y."/>
        </authorList>
    </citation>
    <scope>NUCLEOTIDE SEQUENCE [LARGE SCALE GENOMIC DNA]</scope>
    <source>
        <strain evidence="1 2">NY5</strain>
    </source>
</reference>
<protein>
    <submittedName>
        <fullName evidence="1">DUF3833 domain-containing protein</fullName>
    </submittedName>
</protein>
<dbReference type="AlphaFoldDB" id="A0A5B0X1K3"/>
<dbReference type="InterPro" id="IPR024409">
    <property type="entry name" value="DUF3833"/>
</dbReference>
<sequence length="192" mass="21391">MNAEHGRATTRRRLLPRFAVLAALLGLISGCSQVSVSDYRDFSPTFEVEQFFDGKLAAHGVVKNRGGKVIRTFNATIDASWEDGVGVLDEDFVFNDGEKQKRVWTLRRQPDGSYIGTAGDVTGEGILRQSGNAVFLDYVLQVPYRGDTIDVRVDDRMYLLTPDILINESTLNKFGVRVGELLLVIRRLPTPD</sequence>
<dbReference type="EMBL" id="VTUX01000003">
    <property type="protein sequence ID" value="KAA1192555.1"/>
    <property type="molecule type" value="Genomic_DNA"/>
</dbReference>
<organism evidence="1 2">
    <name type="scientific">Pseudohalioglobus sediminis</name>
    <dbReference type="NCBI Taxonomy" id="2606449"/>
    <lineage>
        <taxon>Bacteria</taxon>
        <taxon>Pseudomonadati</taxon>
        <taxon>Pseudomonadota</taxon>
        <taxon>Gammaproteobacteria</taxon>
        <taxon>Cellvibrionales</taxon>
        <taxon>Halieaceae</taxon>
        <taxon>Pseudohalioglobus</taxon>
    </lineage>
</organism>
<dbReference type="Proteomes" id="UP000323708">
    <property type="component" value="Unassembled WGS sequence"/>
</dbReference>
<evidence type="ECO:0000313" key="2">
    <source>
        <dbReference type="Proteomes" id="UP000323708"/>
    </source>
</evidence>
<accession>A0A5B0X1K3</accession>
<keyword evidence="2" id="KW-1185">Reference proteome</keyword>
<dbReference type="RefSeq" id="WP_149610838.1">
    <property type="nucleotide sequence ID" value="NZ_VTUX01000003.1"/>
</dbReference>
<dbReference type="Pfam" id="PF12915">
    <property type="entry name" value="DUF3833"/>
    <property type="match status" value="1"/>
</dbReference>
<dbReference type="PROSITE" id="PS51257">
    <property type="entry name" value="PROKAR_LIPOPROTEIN"/>
    <property type="match status" value="1"/>
</dbReference>
<proteinExistence type="predicted"/>
<name>A0A5B0X1K3_9GAMM</name>
<comment type="caution">
    <text evidence="1">The sequence shown here is derived from an EMBL/GenBank/DDBJ whole genome shotgun (WGS) entry which is preliminary data.</text>
</comment>
<gene>
    <name evidence="1" type="ORF">F0M18_07750</name>
</gene>